<evidence type="ECO:0000313" key="9">
    <source>
        <dbReference type="Proteomes" id="UP000054485"/>
    </source>
</evidence>
<dbReference type="GO" id="GO:0005199">
    <property type="term" value="F:structural constituent of cell wall"/>
    <property type="evidence" value="ECO:0007669"/>
    <property type="project" value="InterPro"/>
</dbReference>
<dbReference type="InterPro" id="IPR019778">
    <property type="entry name" value="Class_I_Hydrophobin_CS"/>
</dbReference>
<dbReference type="InterPro" id="IPR001338">
    <property type="entry name" value="Class_I_Hydrophobin"/>
</dbReference>
<keyword evidence="9" id="KW-1185">Reference proteome</keyword>
<keyword evidence="4 7" id="KW-0964">Secreted</keyword>
<dbReference type="GO" id="GO:0009277">
    <property type="term" value="C:fungal-type cell wall"/>
    <property type="evidence" value="ECO:0007669"/>
    <property type="project" value="InterPro"/>
</dbReference>
<evidence type="ECO:0000256" key="3">
    <source>
        <dbReference type="ARBA" id="ARBA00022512"/>
    </source>
</evidence>
<reference evidence="9" key="2">
    <citation type="submission" date="2015-01" db="EMBL/GenBank/DDBJ databases">
        <title>Evolutionary Origins and Diversification of the Mycorrhizal Mutualists.</title>
        <authorList>
            <consortium name="DOE Joint Genome Institute"/>
            <consortium name="Mycorrhizal Genomics Consortium"/>
            <person name="Kohler A."/>
            <person name="Kuo A."/>
            <person name="Nagy L.G."/>
            <person name="Floudas D."/>
            <person name="Copeland A."/>
            <person name="Barry K.W."/>
            <person name="Cichocki N."/>
            <person name="Veneault-Fourrey C."/>
            <person name="LaButti K."/>
            <person name="Lindquist E.A."/>
            <person name="Lipzen A."/>
            <person name="Lundell T."/>
            <person name="Morin E."/>
            <person name="Murat C."/>
            <person name="Riley R."/>
            <person name="Ohm R."/>
            <person name="Sun H."/>
            <person name="Tunlid A."/>
            <person name="Henrissat B."/>
            <person name="Grigoriev I.V."/>
            <person name="Hibbett D.S."/>
            <person name="Martin F."/>
        </authorList>
    </citation>
    <scope>NUCLEOTIDE SEQUENCE [LARGE SCALE GENOMIC DNA]</scope>
    <source>
        <strain evidence="9">UH-Slu-Lm8-n1</strain>
    </source>
</reference>
<dbReference type="CDD" id="cd23507">
    <property type="entry name" value="hydrophobin_I"/>
    <property type="match status" value="1"/>
</dbReference>
<evidence type="ECO:0000256" key="4">
    <source>
        <dbReference type="ARBA" id="ARBA00022525"/>
    </source>
</evidence>
<organism evidence="8 9">
    <name type="scientific">Suillus luteus UH-Slu-Lm8-n1</name>
    <dbReference type="NCBI Taxonomy" id="930992"/>
    <lineage>
        <taxon>Eukaryota</taxon>
        <taxon>Fungi</taxon>
        <taxon>Dikarya</taxon>
        <taxon>Basidiomycota</taxon>
        <taxon>Agaricomycotina</taxon>
        <taxon>Agaricomycetes</taxon>
        <taxon>Agaricomycetidae</taxon>
        <taxon>Boletales</taxon>
        <taxon>Suillineae</taxon>
        <taxon>Suillaceae</taxon>
        <taxon>Suillus</taxon>
    </lineage>
</organism>
<evidence type="ECO:0000313" key="8">
    <source>
        <dbReference type="EMBL" id="KIK42333.1"/>
    </source>
</evidence>
<evidence type="ECO:0000256" key="2">
    <source>
        <dbReference type="ARBA" id="ARBA00010446"/>
    </source>
</evidence>
<dbReference type="OrthoDB" id="4225815at2759"/>
<keyword evidence="6 7" id="KW-1015">Disulfide bond</keyword>
<dbReference type="Pfam" id="PF01185">
    <property type="entry name" value="Hydrophobin"/>
    <property type="match status" value="1"/>
</dbReference>
<evidence type="ECO:0000256" key="6">
    <source>
        <dbReference type="ARBA" id="ARBA00023157"/>
    </source>
</evidence>
<dbReference type="EMBL" id="KN835242">
    <property type="protein sequence ID" value="KIK42333.1"/>
    <property type="molecule type" value="Genomic_DNA"/>
</dbReference>
<dbReference type="SMART" id="SM00075">
    <property type="entry name" value="HYDRO"/>
    <property type="match status" value="1"/>
</dbReference>
<dbReference type="Proteomes" id="UP000054485">
    <property type="component" value="Unassembled WGS sequence"/>
</dbReference>
<protein>
    <recommendedName>
        <fullName evidence="7">Hydrophobin</fullName>
    </recommendedName>
</protein>
<evidence type="ECO:0000256" key="7">
    <source>
        <dbReference type="RuleBase" id="RU365009"/>
    </source>
</evidence>
<keyword evidence="3 7" id="KW-0134">Cell wall</keyword>
<gene>
    <name evidence="8" type="primary">HydSl4</name>
    <name evidence="8" type="ORF">CY34DRAFT_805078</name>
</gene>
<proteinExistence type="inferred from homology"/>
<evidence type="ECO:0000256" key="1">
    <source>
        <dbReference type="ARBA" id="ARBA00004191"/>
    </source>
</evidence>
<keyword evidence="5 7" id="KW-0732">Signal</keyword>
<name>A0A0D0BGG3_9AGAM</name>
<feature type="chain" id="PRO_5013988327" description="Hydrophobin" evidence="7">
    <location>
        <begin position="18"/>
        <end position="109"/>
    </location>
</feature>
<comment type="similarity">
    <text evidence="2 7">Belongs to the fungal hydrophobin family.</text>
</comment>
<feature type="signal peptide" evidence="7">
    <location>
        <begin position="1"/>
        <end position="17"/>
    </location>
</feature>
<dbReference type="STRING" id="930992.A0A0D0BGG3"/>
<reference evidence="8 9" key="1">
    <citation type="submission" date="2014-04" db="EMBL/GenBank/DDBJ databases">
        <authorList>
            <consortium name="DOE Joint Genome Institute"/>
            <person name="Kuo A."/>
            <person name="Ruytinx J."/>
            <person name="Rineau F."/>
            <person name="Colpaert J."/>
            <person name="Kohler A."/>
            <person name="Nagy L.G."/>
            <person name="Floudas D."/>
            <person name="Copeland A."/>
            <person name="Barry K.W."/>
            <person name="Cichocki N."/>
            <person name="Veneault-Fourrey C."/>
            <person name="LaButti K."/>
            <person name="Lindquist E.A."/>
            <person name="Lipzen A."/>
            <person name="Lundell T."/>
            <person name="Morin E."/>
            <person name="Murat C."/>
            <person name="Sun H."/>
            <person name="Tunlid A."/>
            <person name="Henrissat B."/>
            <person name="Grigoriev I.V."/>
            <person name="Hibbett D.S."/>
            <person name="Martin F."/>
            <person name="Nordberg H.P."/>
            <person name="Cantor M.N."/>
            <person name="Hua S.X."/>
        </authorList>
    </citation>
    <scope>NUCLEOTIDE SEQUENCE [LARGE SCALE GENOMIC DNA]</scope>
    <source>
        <strain evidence="8 9">UH-Slu-Lm8-n1</strain>
    </source>
</reference>
<comment type="subcellular location">
    <subcellularLocation>
        <location evidence="1 7">Secreted</location>
        <location evidence="1 7">Cell wall</location>
    </subcellularLocation>
</comment>
<accession>A0A0D0BGG3</accession>
<sequence>MFARFFAVASLAALAVATPLSLRDGQCNTGSIQCCQHSTSTSNYNKAAEILGLVPIGADVAGSVGLSCSPISVVGTGSGASCNQQPMCCSNNKMNGLVNVGCTPINLSL</sequence>
<dbReference type="PROSITE" id="PS00956">
    <property type="entry name" value="HYDROPHOBIN"/>
    <property type="match status" value="1"/>
</dbReference>
<dbReference type="InParanoid" id="A0A0D0BGG3"/>
<evidence type="ECO:0000256" key="5">
    <source>
        <dbReference type="ARBA" id="ARBA00022729"/>
    </source>
</evidence>
<dbReference type="HOGENOM" id="CLU_105134_2_0_1"/>
<dbReference type="AlphaFoldDB" id="A0A0D0BGG3"/>